<keyword evidence="3" id="KW-0347">Helicase</keyword>
<dbReference type="AlphaFoldDB" id="A0A383EGR2"/>
<dbReference type="SMART" id="SM00487">
    <property type="entry name" value="DEXDc"/>
    <property type="match status" value="1"/>
</dbReference>
<dbReference type="GO" id="GO:0006367">
    <property type="term" value="P:transcription initiation at RNA polymerase II promoter"/>
    <property type="evidence" value="ECO:0007669"/>
    <property type="project" value="TreeGrafter"/>
</dbReference>
<keyword evidence="2" id="KW-0378">Hydrolase</keyword>
<dbReference type="GO" id="GO:0097550">
    <property type="term" value="C:transcription preinitiation complex"/>
    <property type="evidence" value="ECO:0007669"/>
    <property type="project" value="TreeGrafter"/>
</dbReference>
<dbReference type="PANTHER" id="PTHR11274">
    <property type="entry name" value="RAD25/XP-B DNA REPAIR HELICASE"/>
    <property type="match status" value="1"/>
</dbReference>
<protein>
    <recommendedName>
        <fullName evidence="6">Helicase ATP-binding domain-containing protein</fullName>
    </recommendedName>
</protein>
<evidence type="ECO:0000256" key="5">
    <source>
        <dbReference type="SAM" id="MobiDB-lite"/>
    </source>
</evidence>
<dbReference type="GO" id="GO:0005675">
    <property type="term" value="C:transcription factor TFIIH holo complex"/>
    <property type="evidence" value="ECO:0007669"/>
    <property type="project" value="TreeGrafter"/>
</dbReference>
<proteinExistence type="predicted"/>
<dbReference type="EMBL" id="UINC01225451">
    <property type="protein sequence ID" value="SVE55530.1"/>
    <property type="molecule type" value="Genomic_DNA"/>
</dbReference>
<dbReference type="PROSITE" id="PS51192">
    <property type="entry name" value="HELICASE_ATP_BIND_1"/>
    <property type="match status" value="1"/>
</dbReference>
<dbReference type="SUPFAM" id="SSF52540">
    <property type="entry name" value="P-loop containing nucleoside triphosphate hydrolases"/>
    <property type="match status" value="1"/>
</dbReference>
<evidence type="ECO:0000313" key="7">
    <source>
        <dbReference type="EMBL" id="SVE55530.1"/>
    </source>
</evidence>
<sequence length="231" mass="26615">KNIIKNKTKQVSQSEPESEEPDVEEPEVDQIEQLVSKPIELYPYQADARDKWLKNDFCGLLEMATGTGKTYLAFGCINKLQNLHQRTAVVIAIPQKHLIEQWKRELAKWNNSVKESDRIVIEETVTCNSDYRSTSKDWEDKLDEIMYNFNDMPIGSSTYVTNHIVIFTTQITLAESIFTKRILDLENTKKFLIVDEVHNIGENSSKNTLLEEYDCRLGLSATPTRHMDEIG</sequence>
<keyword evidence="4" id="KW-0067">ATP-binding</keyword>
<dbReference type="InterPro" id="IPR027417">
    <property type="entry name" value="P-loop_NTPase"/>
</dbReference>
<dbReference type="Pfam" id="PF04851">
    <property type="entry name" value="ResIII"/>
    <property type="match status" value="1"/>
</dbReference>
<feature type="non-terminal residue" evidence="7">
    <location>
        <position position="1"/>
    </location>
</feature>
<dbReference type="InterPro" id="IPR006935">
    <property type="entry name" value="Helicase/UvrB_N"/>
</dbReference>
<evidence type="ECO:0000256" key="4">
    <source>
        <dbReference type="ARBA" id="ARBA00022840"/>
    </source>
</evidence>
<dbReference type="PANTHER" id="PTHR11274:SF0">
    <property type="entry name" value="GENERAL TRANSCRIPTION AND DNA REPAIR FACTOR IIH HELICASE SUBUNIT XPB"/>
    <property type="match status" value="1"/>
</dbReference>
<evidence type="ECO:0000256" key="1">
    <source>
        <dbReference type="ARBA" id="ARBA00022741"/>
    </source>
</evidence>
<feature type="compositionally biased region" description="Acidic residues" evidence="5">
    <location>
        <begin position="16"/>
        <end position="29"/>
    </location>
</feature>
<dbReference type="Gene3D" id="3.40.50.300">
    <property type="entry name" value="P-loop containing nucleotide triphosphate hydrolases"/>
    <property type="match status" value="1"/>
</dbReference>
<dbReference type="GO" id="GO:0043138">
    <property type="term" value="F:3'-5' DNA helicase activity"/>
    <property type="evidence" value="ECO:0007669"/>
    <property type="project" value="TreeGrafter"/>
</dbReference>
<dbReference type="GO" id="GO:0000112">
    <property type="term" value="C:nucleotide-excision repair factor 3 complex"/>
    <property type="evidence" value="ECO:0007669"/>
    <property type="project" value="TreeGrafter"/>
</dbReference>
<evidence type="ECO:0000256" key="3">
    <source>
        <dbReference type="ARBA" id="ARBA00022806"/>
    </source>
</evidence>
<dbReference type="InterPro" id="IPR050615">
    <property type="entry name" value="ATP-dep_DNA_Helicase"/>
</dbReference>
<dbReference type="GO" id="GO:0003677">
    <property type="term" value="F:DNA binding"/>
    <property type="evidence" value="ECO:0007669"/>
    <property type="project" value="InterPro"/>
</dbReference>
<dbReference type="InterPro" id="IPR014001">
    <property type="entry name" value="Helicase_ATP-bd"/>
</dbReference>
<gene>
    <name evidence="7" type="ORF">METZ01_LOCUS508384</name>
</gene>
<keyword evidence="1" id="KW-0547">Nucleotide-binding</keyword>
<dbReference type="GO" id="GO:0005524">
    <property type="term" value="F:ATP binding"/>
    <property type="evidence" value="ECO:0007669"/>
    <property type="project" value="UniProtKB-KW"/>
</dbReference>
<feature type="non-terminal residue" evidence="7">
    <location>
        <position position="231"/>
    </location>
</feature>
<feature type="domain" description="Helicase ATP-binding" evidence="6">
    <location>
        <begin position="50"/>
        <end position="231"/>
    </location>
</feature>
<evidence type="ECO:0000256" key="2">
    <source>
        <dbReference type="ARBA" id="ARBA00022801"/>
    </source>
</evidence>
<name>A0A383EGR2_9ZZZZ</name>
<evidence type="ECO:0000259" key="6">
    <source>
        <dbReference type="PROSITE" id="PS51192"/>
    </source>
</evidence>
<accession>A0A383EGR2</accession>
<organism evidence="7">
    <name type="scientific">marine metagenome</name>
    <dbReference type="NCBI Taxonomy" id="408172"/>
    <lineage>
        <taxon>unclassified sequences</taxon>
        <taxon>metagenomes</taxon>
        <taxon>ecological metagenomes</taxon>
    </lineage>
</organism>
<feature type="region of interest" description="Disordered" evidence="5">
    <location>
        <begin position="1"/>
        <end position="29"/>
    </location>
</feature>
<reference evidence="7" key="1">
    <citation type="submission" date="2018-05" db="EMBL/GenBank/DDBJ databases">
        <authorList>
            <person name="Lanie J.A."/>
            <person name="Ng W.-L."/>
            <person name="Kazmierczak K.M."/>
            <person name="Andrzejewski T.M."/>
            <person name="Davidsen T.M."/>
            <person name="Wayne K.J."/>
            <person name="Tettelin H."/>
            <person name="Glass J.I."/>
            <person name="Rusch D."/>
            <person name="Podicherti R."/>
            <person name="Tsui H.-C.T."/>
            <person name="Winkler M.E."/>
        </authorList>
    </citation>
    <scope>NUCLEOTIDE SEQUENCE</scope>
</reference>
<dbReference type="GO" id="GO:0016787">
    <property type="term" value="F:hydrolase activity"/>
    <property type="evidence" value="ECO:0007669"/>
    <property type="project" value="UniProtKB-KW"/>
</dbReference>